<dbReference type="SUPFAM" id="SSF51306">
    <property type="entry name" value="LexA/Signal peptidase"/>
    <property type="match status" value="1"/>
</dbReference>
<comment type="caution">
    <text evidence="18">The sequence shown here is derived from an EMBL/GenBank/DDBJ whole genome shotgun (WGS) entry which is preliminary data.</text>
</comment>
<evidence type="ECO:0000256" key="11">
    <source>
        <dbReference type="ARBA" id="ARBA00023204"/>
    </source>
</evidence>
<dbReference type="GO" id="GO:0009432">
    <property type="term" value="P:SOS response"/>
    <property type="evidence" value="ECO:0007669"/>
    <property type="project" value="UniProtKB-UniRule"/>
</dbReference>
<keyword evidence="11 13" id="KW-0234">DNA repair</keyword>
<evidence type="ECO:0000313" key="18">
    <source>
        <dbReference type="EMBL" id="PIY74405.1"/>
    </source>
</evidence>
<dbReference type="InterPro" id="IPR036286">
    <property type="entry name" value="LexA/Signal_pep-like_sf"/>
</dbReference>
<dbReference type="GO" id="GO:0003677">
    <property type="term" value="F:DNA binding"/>
    <property type="evidence" value="ECO:0007669"/>
    <property type="project" value="UniProtKB-UniRule"/>
</dbReference>
<evidence type="ECO:0000256" key="14">
    <source>
        <dbReference type="RuleBase" id="RU003991"/>
    </source>
</evidence>
<dbReference type="CDD" id="cd02440">
    <property type="entry name" value="AdoMet_MTases"/>
    <property type="match status" value="1"/>
</dbReference>
<evidence type="ECO:0000256" key="7">
    <source>
        <dbReference type="ARBA" id="ARBA00022813"/>
    </source>
</evidence>
<evidence type="ECO:0000256" key="3">
    <source>
        <dbReference type="ARBA" id="ARBA00022705"/>
    </source>
</evidence>
<evidence type="ECO:0000259" key="15">
    <source>
        <dbReference type="Pfam" id="PF00717"/>
    </source>
</evidence>
<dbReference type="EC" id="3.4.21.88" evidence="13"/>
<dbReference type="Gene3D" id="2.10.109.10">
    <property type="entry name" value="Umud Fragment, subunit A"/>
    <property type="match status" value="1"/>
</dbReference>
<comment type="catalytic activity">
    <reaction evidence="13">
        <text>Hydrolysis of Ala-|-Gly bond in repressor LexA.</text>
        <dbReference type="EC" id="3.4.21.88"/>
    </reaction>
</comment>
<dbReference type="PANTHER" id="PTHR33516:SF2">
    <property type="entry name" value="LEXA REPRESSOR-RELATED"/>
    <property type="match status" value="1"/>
</dbReference>
<evidence type="ECO:0000259" key="16">
    <source>
        <dbReference type="Pfam" id="PF01726"/>
    </source>
</evidence>
<evidence type="ECO:0000256" key="6">
    <source>
        <dbReference type="ARBA" id="ARBA00022801"/>
    </source>
</evidence>
<evidence type="ECO:0000256" key="2">
    <source>
        <dbReference type="ARBA" id="ARBA00022491"/>
    </source>
</evidence>
<dbReference type="InterPro" id="IPR039418">
    <property type="entry name" value="LexA-like"/>
</dbReference>
<evidence type="ECO:0000256" key="10">
    <source>
        <dbReference type="ARBA" id="ARBA00023163"/>
    </source>
</evidence>
<dbReference type="Pfam" id="PF00717">
    <property type="entry name" value="Peptidase_S24"/>
    <property type="match status" value="1"/>
</dbReference>
<organism evidence="18 19">
    <name type="scientific">Candidatus Portnoybacteria bacterium CG_4_10_14_0_8_um_filter_40_50</name>
    <dbReference type="NCBI Taxonomy" id="1974800"/>
    <lineage>
        <taxon>Bacteria</taxon>
        <taxon>Candidatus Portnoyibacteriota</taxon>
    </lineage>
</organism>
<evidence type="ECO:0000256" key="8">
    <source>
        <dbReference type="ARBA" id="ARBA00023015"/>
    </source>
</evidence>
<dbReference type="CDD" id="cd06529">
    <property type="entry name" value="S24_LexA-like"/>
    <property type="match status" value="1"/>
</dbReference>
<keyword evidence="7 13" id="KW-0068">Autocatalytic cleavage</keyword>
<feature type="active site" description="For autocatalytic cleavage activity" evidence="13">
    <location>
        <position position="121"/>
    </location>
</feature>
<protein>
    <recommendedName>
        <fullName evidence="13">LexA repressor</fullName>
        <ecNumber evidence="13">3.4.21.88</ecNumber>
    </recommendedName>
</protein>
<dbReference type="GO" id="GO:0004252">
    <property type="term" value="F:serine-type endopeptidase activity"/>
    <property type="evidence" value="ECO:0007669"/>
    <property type="project" value="UniProtKB-UniRule"/>
</dbReference>
<dbReference type="Pfam" id="PF01726">
    <property type="entry name" value="LexA_DNA_bind"/>
    <property type="match status" value="1"/>
</dbReference>
<dbReference type="InterPro" id="IPR002052">
    <property type="entry name" value="DNA_methylase_N6_adenine_CS"/>
</dbReference>
<dbReference type="PANTHER" id="PTHR33516">
    <property type="entry name" value="LEXA REPRESSOR"/>
    <property type="match status" value="1"/>
</dbReference>
<dbReference type="GO" id="GO:0009307">
    <property type="term" value="P:DNA restriction-modification system"/>
    <property type="evidence" value="ECO:0007669"/>
    <property type="project" value="UniProtKB-KW"/>
</dbReference>
<keyword evidence="4" id="KW-0680">Restriction system</keyword>
<dbReference type="GO" id="GO:0032259">
    <property type="term" value="P:methylation"/>
    <property type="evidence" value="ECO:0007669"/>
    <property type="project" value="InterPro"/>
</dbReference>
<gene>
    <name evidence="13" type="primary">lexA</name>
    <name evidence="18" type="ORF">COY85_03365</name>
</gene>
<evidence type="ECO:0000256" key="1">
    <source>
        <dbReference type="ARBA" id="ARBA00007484"/>
    </source>
</evidence>
<keyword evidence="8 13" id="KW-0805">Transcription regulation</keyword>
<evidence type="ECO:0000256" key="4">
    <source>
        <dbReference type="ARBA" id="ARBA00022747"/>
    </source>
</evidence>
<dbReference type="AlphaFoldDB" id="A0A2M7QQZ9"/>
<evidence type="ECO:0000256" key="5">
    <source>
        <dbReference type="ARBA" id="ARBA00022763"/>
    </source>
</evidence>
<feature type="active site" description="For autocatalytic cleavage activity" evidence="13">
    <location>
        <position position="159"/>
    </location>
</feature>
<dbReference type="PRINTS" id="PR00726">
    <property type="entry name" value="LEXASERPTASE"/>
</dbReference>
<dbReference type="InterPro" id="IPR003356">
    <property type="entry name" value="DNA_methylase_A-5"/>
</dbReference>
<proteinExistence type="inferred from homology"/>
<dbReference type="GO" id="GO:0008170">
    <property type="term" value="F:N-methyltransferase activity"/>
    <property type="evidence" value="ECO:0007669"/>
    <property type="project" value="InterPro"/>
</dbReference>
<feature type="domain" description="LexA repressor DNA-binding" evidence="16">
    <location>
        <begin position="2"/>
        <end position="62"/>
    </location>
</feature>
<dbReference type="InterPro" id="IPR050077">
    <property type="entry name" value="LexA_repressor"/>
</dbReference>
<feature type="domain" description="DNA methylase adenine-specific" evidence="17">
    <location>
        <begin position="227"/>
        <end position="442"/>
    </location>
</feature>
<name>A0A2M7QQZ9_9BACT</name>
<dbReference type="GO" id="GO:0006281">
    <property type="term" value="P:DNA repair"/>
    <property type="evidence" value="ECO:0007669"/>
    <property type="project" value="UniProtKB-UniRule"/>
</dbReference>
<accession>A0A2M7QQZ9</accession>
<feature type="DNA-binding region" description="H-T-H motif" evidence="13">
    <location>
        <begin position="26"/>
        <end position="46"/>
    </location>
</feature>
<dbReference type="InterPro" id="IPR036388">
    <property type="entry name" value="WH-like_DNA-bd_sf"/>
</dbReference>
<dbReference type="InterPro" id="IPR015927">
    <property type="entry name" value="Peptidase_S24_S26A/B/C"/>
</dbReference>
<dbReference type="Gene3D" id="1.10.10.10">
    <property type="entry name" value="Winged helix-like DNA-binding domain superfamily/Winged helix DNA-binding domain"/>
    <property type="match status" value="1"/>
</dbReference>
<dbReference type="SUPFAM" id="SSF46785">
    <property type="entry name" value="Winged helix' DNA-binding domain"/>
    <property type="match status" value="1"/>
</dbReference>
<dbReference type="Pfam" id="PF02384">
    <property type="entry name" value="N6_Mtase"/>
    <property type="match status" value="1"/>
</dbReference>
<dbReference type="SUPFAM" id="SSF53335">
    <property type="entry name" value="S-adenosyl-L-methionine-dependent methyltransferases"/>
    <property type="match status" value="1"/>
</dbReference>
<comment type="function">
    <text evidence="13">Represses a number of genes involved in the response to DNA damage (SOS response), including recA and lexA. In the presence of single-stranded DNA, RecA interacts with LexA causing an autocatalytic cleavage which disrupts the DNA-binding part of LexA, leading to derepression of the SOS regulon and eventually DNA repair.</text>
</comment>
<dbReference type="HAMAP" id="MF_00015">
    <property type="entry name" value="LexA"/>
    <property type="match status" value="1"/>
</dbReference>
<dbReference type="InterPro" id="IPR006199">
    <property type="entry name" value="LexA_DNA-bd_dom"/>
</dbReference>
<dbReference type="PROSITE" id="PS00092">
    <property type="entry name" value="N6_MTASE"/>
    <property type="match status" value="1"/>
</dbReference>
<dbReference type="NCBIfam" id="TIGR00498">
    <property type="entry name" value="lexA"/>
    <property type="match status" value="1"/>
</dbReference>
<dbReference type="InterPro" id="IPR036390">
    <property type="entry name" value="WH_DNA-bd_sf"/>
</dbReference>
<dbReference type="FunFam" id="2.10.109.10:FF:000001">
    <property type="entry name" value="LexA repressor"/>
    <property type="match status" value="1"/>
</dbReference>
<keyword evidence="12 13" id="KW-0742">SOS response</keyword>
<feature type="site" description="Cleavage; by autolysis" evidence="13">
    <location>
        <begin position="86"/>
        <end position="87"/>
    </location>
</feature>
<reference evidence="19" key="1">
    <citation type="submission" date="2017-09" db="EMBL/GenBank/DDBJ databases">
        <title>Depth-based differentiation of microbial function through sediment-hosted aquifers and enrichment of novel symbionts in the deep terrestrial subsurface.</title>
        <authorList>
            <person name="Probst A.J."/>
            <person name="Ladd B."/>
            <person name="Jarett J.K."/>
            <person name="Geller-Mcgrath D.E."/>
            <person name="Sieber C.M.K."/>
            <person name="Emerson J.B."/>
            <person name="Anantharaman K."/>
            <person name="Thomas B.C."/>
            <person name="Malmstrom R."/>
            <person name="Stieglmeier M."/>
            <person name="Klingl A."/>
            <person name="Woyke T."/>
            <person name="Ryan C.M."/>
            <person name="Banfield J.F."/>
        </authorList>
    </citation>
    <scope>NUCLEOTIDE SEQUENCE [LARGE SCALE GENOMIC DNA]</scope>
</reference>
<dbReference type="InterPro" id="IPR006197">
    <property type="entry name" value="Peptidase_S24_LexA"/>
</dbReference>
<keyword evidence="5 13" id="KW-0227">DNA damage</keyword>
<keyword evidence="9 13" id="KW-0238">DNA-binding</keyword>
<keyword evidence="2 13" id="KW-0678">Repressor</keyword>
<feature type="domain" description="Peptidase S24/S26A/S26B/S26C" evidence="15">
    <location>
        <begin position="79"/>
        <end position="192"/>
    </location>
</feature>
<dbReference type="GO" id="GO:0045892">
    <property type="term" value="P:negative regulation of DNA-templated transcription"/>
    <property type="evidence" value="ECO:0007669"/>
    <property type="project" value="UniProtKB-UniRule"/>
</dbReference>
<sequence>MLTKRQKQILDYIKKFIEVNDYAPTIDEIKRRFRLSSPATVHKHIENLKSKGYLNKIENQPRSIQLNSEEELSNLVRIPLLGTIAAGSPIEAIEFPETINVPKSQLSKSGEHFALRVQGDSMLGEGIFDGDTVIVRKQPDAENGETIVALLKNNEVTLKKIYKEKNRFRLQPANPNFKPIFVKELVIQGKVISVIRNYEKTVETAIKNNNEFNAATINYIKETDINYRKSLGQYFTPQSVIKALLEKLPQTIENPKILDPACGTGEFLIAAKKYFKNPELYGWDIDKKLVDISSRLVPKASVNKTDSLLNEDYGQYDFVIGNPPYYEFKASEEIRKKFGSIMNGRVNIFGLFVYQGLNWLKDGGYLAYVIPPSMNNGAYFHKLRNYIVHNANIEYLRILRDPKIFHGALQSTMLLVLKKGKNKGDYLFKKNGILIFSEGAKYLQRIFKDKITLRDLNYQVKTGRLIWNENRTRLTNNPKEGIPLIWAHNITGKGLEFPIINNSKPQYVKRKDFDIGPAIVVNRITGAVKESKLKAAFIPSGMKFIAENHVNVIFPPAKQGQTKIDLGNNLPKKNLPIKNIIKQLSSLRGIKAIKNITGNTQISKNELEKLFPISLNY</sequence>
<dbReference type="GO" id="GO:0006260">
    <property type="term" value="P:DNA replication"/>
    <property type="evidence" value="ECO:0007669"/>
    <property type="project" value="UniProtKB-UniRule"/>
</dbReference>
<evidence type="ECO:0000313" key="19">
    <source>
        <dbReference type="Proteomes" id="UP000229481"/>
    </source>
</evidence>
<dbReference type="EMBL" id="PFLK01000084">
    <property type="protein sequence ID" value="PIY74405.1"/>
    <property type="molecule type" value="Genomic_DNA"/>
</dbReference>
<evidence type="ECO:0000256" key="13">
    <source>
        <dbReference type="HAMAP-Rule" id="MF_00015"/>
    </source>
</evidence>
<evidence type="ECO:0000259" key="17">
    <source>
        <dbReference type="Pfam" id="PF02384"/>
    </source>
</evidence>
<dbReference type="Proteomes" id="UP000229481">
    <property type="component" value="Unassembled WGS sequence"/>
</dbReference>
<comment type="similarity">
    <text evidence="1 13 14">Belongs to the peptidase S24 family.</text>
</comment>
<dbReference type="InterPro" id="IPR029063">
    <property type="entry name" value="SAM-dependent_MTases_sf"/>
</dbReference>
<comment type="subunit">
    <text evidence="13">Homodimer.</text>
</comment>
<evidence type="ECO:0000256" key="12">
    <source>
        <dbReference type="ARBA" id="ARBA00023236"/>
    </source>
</evidence>
<dbReference type="PRINTS" id="PR00507">
    <property type="entry name" value="N12N6MTFRASE"/>
</dbReference>
<evidence type="ECO:0000256" key="9">
    <source>
        <dbReference type="ARBA" id="ARBA00023125"/>
    </source>
</evidence>
<dbReference type="GO" id="GO:0006508">
    <property type="term" value="P:proteolysis"/>
    <property type="evidence" value="ECO:0007669"/>
    <property type="project" value="InterPro"/>
</dbReference>
<keyword evidence="3 13" id="KW-0235">DNA replication</keyword>
<keyword evidence="10 13" id="KW-0804">Transcription</keyword>
<dbReference type="Gene3D" id="3.40.50.150">
    <property type="entry name" value="Vaccinia Virus protein VP39"/>
    <property type="match status" value="1"/>
</dbReference>
<dbReference type="InterPro" id="IPR006200">
    <property type="entry name" value="LexA"/>
</dbReference>
<keyword evidence="6 13" id="KW-0378">Hydrolase</keyword>